<reference evidence="2" key="1">
    <citation type="submission" date="2018-06" db="EMBL/GenBank/DDBJ databases">
        <authorList>
            <person name="Zhirakovskaya E."/>
        </authorList>
    </citation>
    <scope>NUCLEOTIDE SEQUENCE</scope>
</reference>
<name>A0A3B0YKC7_9ZZZZ</name>
<evidence type="ECO:0000313" key="2">
    <source>
        <dbReference type="EMBL" id="VAW69374.1"/>
    </source>
</evidence>
<feature type="transmembrane region" description="Helical" evidence="1">
    <location>
        <begin position="14"/>
        <end position="32"/>
    </location>
</feature>
<dbReference type="AlphaFoldDB" id="A0A3B0YKC7"/>
<protein>
    <submittedName>
        <fullName evidence="2">Uncharacterized protein</fullName>
    </submittedName>
</protein>
<keyword evidence="1" id="KW-1133">Transmembrane helix</keyword>
<proteinExistence type="predicted"/>
<evidence type="ECO:0000256" key="1">
    <source>
        <dbReference type="SAM" id="Phobius"/>
    </source>
</evidence>
<keyword evidence="1" id="KW-0472">Membrane</keyword>
<gene>
    <name evidence="2" type="ORF">MNBD_GAMMA09-1560</name>
</gene>
<sequence length="35" mass="4151">MCAKLGELPEPFDYPLDEFVMCFLVHLILPILRMR</sequence>
<feature type="non-terminal residue" evidence="2">
    <location>
        <position position="35"/>
    </location>
</feature>
<dbReference type="EMBL" id="UOFI01000153">
    <property type="protein sequence ID" value="VAW69374.1"/>
    <property type="molecule type" value="Genomic_DNA"/>
</dbReference>
<organism evidence="2">
    <name type="scientific">hydrothermal vent metagenome</name>
    <dbReference type="NCBI Taxonomy" id="652676"/>
    <lineage>
        <taxon>unclassified sequences</taxon>
        <taxon>metagenomes</taxon>
        <taxon>ecological metagenomes</taxon>
    </lineage>
</organism>
<accession>A0A3B0YKC7</accession>
<keyword evidence="1" id="KW-0812">Transmembrane</keyword>